<feature type="transmembrane region" description="Helical" evidence="7">
    <location>
        <begin position="227"/>
        <end position="246"/>
    </location>
</feature>
<evidence type="ECO:0000256" key="4">
    <source>
        <dbReference type="ARBA" id="ARBA00022692"/>
    </source>
</evidence>
<dbReference type="KEGG" id="malk:MalAC0309_2554"/>
<dbReference type="SUPFAM" id="SSF161098">
    <property type="entry name" value="MetI-like"/>
    <property type="match status" value="1"/>
</dbReference>
<feature type="domain" description="ABC transmembrane type-1" evidence="8">
    <location>
        <begin position="58"/>
        <end position="248"/>
    </location>
</feature>
<dbReference type="PROSITE" id="PS50928">
    <property type="entry name" value="ABC_TM1"/>
    <property type="match status" value="1"/>
</dbReference>
<evidence type="ECO:0000256" key="2">
    <source>
        <dbReference type="ARBA" id="ARBA00022448"/>
    </source>
</evidence>
<dbReference type="Gene3D" id="1.10.3720.10">
    <property type="entry name" value="MetI-like"/>
    <property type="match status" value="1"/>
</dbReference>
<dbReference type="AlphaFoldDB" id="A0A0U5BFP6"/>
<keyword evidence="2 7" id="KW-0813">Transport</keyword>
<keyword evidence="3" id="KW-1003">Cell membrane</keyword>
<evidence type="ECO:0000256" key="6">
    <source>
        <dbReference type="ARBA" id="ARBA00023136"/>
    </source>
</evidence>
<protein>
    <recommendedName>
        <fullName evidence="8">ABC transmembrane type-1 domain-containing protein</fullName>
    </recommendedName>
</protein>
<evidence type="ECO:0000313" key="9">
    <source>
        <dbReference type="EMBL" id="BAU33393.1"/>
    </source>
</evidence>
<feature type="transmembrane region" description="Helical" evidence="7">
    <location>
        <begin position="170"/>
        <end position="195"/>
    </location>
</feature>
<dbReference type="PANTHER" id="PTHR32243">
    <property type="entry name" value="MALTOSE TRANSPORT SYSTEM PERMEASE-RELATED"/>
    <property type="match status" value="1"/>
</dbReference>
<name>A0A0U5BFP6_9MICO</name>
<dbReference type="Proteomes" id="UP000218965">
    <property type="component" value="Chromosome"/>
</dbReference>
<dbReference type="RefSeq" id="WP_161494133.1">
    <property type="nucleotide sequence ID" value="NZ_AP017315.1"/>
</dbReference>
<dbReference type="GO" id="GO:0055085">
    <property type="term" value="P:transmembrane transport"/>
    <property type="evidence" value="ECO:0007669"/>
    <property type="project" value="InterPro"/>
</dbReference>
<keyword evidence="5 7" id="KW-1133">Transmembrane helix</keyword>
<gene>
    <name evidence="9" type="ORF">MalAC0309_2554</name>
</gene>
<keyword evidence="6 7" id="KW-0472">Membrane</keyword>
<dbReference type="EMBL" id="AP017315">
    <property type="protein sequence ID" value="BAU33393.1"/>
    <property type="molecule type" value="Genomic_DNA"/>
</dbReference>
<dbReference type="InterPro" id="IPR035906">
    <property type="entry name" value="MetI-like_sf"/>
</dbReference>
<reference evidence="9 10" key="2">
    <citation type="submission" date="2016-01" db="EMBL/GenBank/DDBJ databases">
        <title>Microcella alkaliphila JAM AC0309 whole genome shotgun sequence.</title>
        <authorList>
            <person name="Kurata A."/>
            <person name="Hirose Y."/>
            <person name="Kishimoto N."/>
            <person name="Kobayashi T."/>
        </authorList>
    </citation>
    <scope>NUCLEOTIDE SEQUENCE [LARGE SCALE GENOMIC DNA]</scope>
    <source>
        <strain evidence="9 10">JAM AC0309</strain>
    </source>
</reference>
<dbReference type="PANTHER" id="PTHR32243:SF52">
    <property type="entry name" value="ABC TRANSPORTER PERMEASE PROTEIN"/>
    <property type="match status" value="1"/>
</dbReference>
<dbReference type="GO" id="GO:0005886">
    <property type="term" value="C:plasma membrane"/>
    <property type="evidence" value="ECO:0007669"/>
    <property type="project" value="UniProtKB-SubCell"/>
</dbReference>
<organism evidence="9 10">
    <name type="scientific">Microcella alkaliphila</name>
    <dbReference type="NCBI Taxonomy" id="279828"/>
    <lineage>
        <taxon>Bacteria</taxon>
        <taxon>Bacillati</taxon>
        <taxon>Actinomycetota</taxon>
        <taxon>Actinomycetes</taxon>
        <taxon>Micrococcales</taxon>
        <taxon>Microbacteriaceae</taxon>
        <taxon>Microcella</taxon>
    </lineage>
</organism>
<sequence>MAIAISATMVFIAPILWMVTTAFKTGNQAFSADVQWFFIPTLDNFARVLTGSNFSFALVNSLQVSIFSSFIAIVLASGIAYPLARFDIRGKAGIAGTILSFRIIPPIVTIIPLFLVMRTIGLNGTLASIIILHVFMNLPLAVWLLRGFFEDVPKEIEEAAHIDGLGHVQTFVRIVVPLAMPGIAATALLCFVFSWNEFLFASILSSAGSQTVTVALTQYVTPVGTQWTQIMAAGTLVAIPVWIAALSAQKYLVRGLTFGAVK</sequence>
<evidence type="ECO:0000256" key="5">
    <source>
        <dbReference type="ARBA" id="ARBA00022989"/>
    </source>
</evidence>
<comment type="subcellular location">
    <subcellularLocation>
        <location evidence="1 7">Cell membrane</location>
        <topology evidence="1 7">Multi-pass membrane protein</topology>
    </subcellularLocation>
</comment>
<feature type="transmembrane region" description="Helical" evidence="7">
    <location>
        <begin position="127"/>
        <end position="149"/>
    </location>
</feature>
<evidence type="ECO:0000259" key="8">
    <source>
        <dbReference type="PROSITE" id="PS50928"/>
    </source>
</evidence>
<dbReference type="Pfam" id="PF00528">
    <property type="entry name" value="BPD_transp_1"/>
    <property type="match status" value="1"/>
</dbReference>
<evidence type="ECO:0000256" key="1">
    <source>
        <dbReference type="ARBA" id="ARBA00004651"/>
    </source>
</evidence>
<dbReference type="InterPro" id="IPR000515">
    <property type="entry name" value="MetI-like"/>
</dbReference>
<feature type="transmembrane region" description="Helical" evidence="7">
    <location>
        <begin position="93"/>
        <end position="115"/>
    </location>
</feature>
<evidence type="ECO:0000256" key="7">
    <source>
        <dbReference type="RuleBase" id="RU363032"/>
    </source>
</evidence>
<evidence type="ECO:0000256" key="3">
    <source>
        <dbReference type="ARBA" id="ARBA00022475"/>
    </source>
</evidence>
<dbReference type="InterPro" id="IPR050901">
    <property type="entry name" value="BP-dep_ABC_trans_perm"/>
</dbReference>
<accession>A0A0U5BFP6</accession>
<reference evidence="10" key="1">
    <citation type="submission" date="2015-12" db="EMBL/GenBank/DDBJ databases">
        <authorList>
            <person name="Shamseldin A."/>
            <person name="Moawad H."/>
            <person name="Abd El-Rahim W.M."/>
            <person name="Sadowsky M.J."/>
        </authorList>
    </citation>
    <scope>NUCLEOTIDE SEQUENCE [LARGE SCALE GENOMIC DNA]</scope>
    <source>
        <strain evidence="10">JAM AC0309</strain>
    </source>
</reference>
<comment type="similarity">
    <text evidence="7">Belongs to the binding-protein-dependent transport system permease family.</text>
</comment>
<keyword evidence="4 7" id="KW-0812">Transmembrane</keyword>
<evidence type="ECO:0000313" key="10">
    <source>
        <dbReference type="Proteomes" id="UP000218965"/>
    </source>
</evidence>
<proteinExistence type="inferred from homology"/>
<feature type="transmembrane region" description="Helical" evidence="7">
    <location>
        <begin position="55"/>
        <end position="81"/>
    </location>
</feature>
<dbReference type="CDD" id="cd06261">
    <property type="entry name" value="TM_PBP2"/>
    <property type="match status" value="1"/>
</dbReference>